<dbReference type="EnsemblBacteria" id="AAK74749">
    <property type="protein sequence ID" value="AAK74749"/>
    <property type="gene ID" value="SP_0596"/>
</dbReference>
<evidence type="ECO:0000256" key="1">
    <source>
        <dbReference type="SAM" id="MobiDB-lite"/>
    </source>
</evidence>
<feature type="region of interest" description="Disordered" evidence="1">
    <location>
        <begin position="1"/>
        <end position="22"/>
    </location>
</feature>
<evidence type="ECO:0000313" key="2">
    <source>
        <dbReference type="EMBL" id="AAK74749.1"/>
    </source>
</evidence>
<protein>
    <submittedName>
        <fullName evidence="2">Uncharacterized protein</fullName>
    </submittedName>
</protein>
<dbReference type="Proteomes" id="UP000000585">
    <property type="component" value="Chromosome"/>
</dbReference>
<name>A0A0H2UNY5_STRPN</name>
<sequence>MKEANKNHPAGAPTFAKGEGEHANDIVATYSDGTTYYVPLNDVTKYAR</sequence>
<keyword evidence="3" id="KW-1185">Reference proteome</keyword>
<proteinExistence type="predicted"/>
<dbReference type="RefSeq" id="WP_001812487.1">
    <property type="nucleotide sequence ID" value="NC_003028.3"/>
</dbReference>
<evidence type="ECO:0000313" key="3">
    <source>
        <dbReference type="Proteomes" id="UP000000585"/>
    </source>
</evidence>
<reference evidence="2 3" key="1">
    <citation type="journal article" date="2001" name="Science">
        <title>Complete genome sequence of a virulent isolate of Streptococcus pneumoniae.</title>
        <authorList>
            <person name="Tettelin H."/>
            <person name="Nelson K.E."/>
            <person name="Paulsen I.T."/>
            <person name="Eisen J.A."/>
            <person name="Read T.D."/>
            <person name="Peterson S."/>
            <person name="Heidelberg J."/>
            <person name="DeBoy R.T."/>
            <person name="Haft D.H."/>
            <person name="Dodson R.J."/>
            <person name="Durkin A.S."/>
            <person name="Gwinn M."/>
            <person name="Kolonay J.F."/>
            <person name="Nelson W.C."/>
            <person name="Peterson J.D."/>
            <person name="Umayam L.A."/>
            <person name="White O."/>
            <person name="Salzberg S.L."/>
            <person name="Lewis M.R."/>
            <person name="Radune D."/>
            <person name="Holtzapple E."/>
            <person name="Khouri H."/>
            <person name="Wolf A.M."/>
            <person name="Utterback T.R."/>
            <person name="Hansen C.L."/>
            <person name="McDonald L.A."/>
            <person name="Feldblyum T.V."/>
            <person name="Angiuoli S."/>
            <person name="Dickinson T."/>
            <person name="Hickey E.K."/>
            <person name="Holt I.E."/>
            <person name="Loftus B.J."/>
            <person name="Yang F."/>
            <person name="Smith H.O."/>
            <person name="Venter J.C."/>
            <person name="Dougherty B.A."/>
            <person name="Morrison D.A."/>
            <person name="Hollingshead S.K."/>
            <person name="Fraser C.M."/>
        </authorList>
    </citation>
    <scope>NUCLEOTIDE SEQUENCE [LARGE SCALE GENOMIC DNA]</scope>
    <source>
        <strain evidence="3">ATCC BAA-334 / TIGR4</strain>
    </source>
</reference>
<dbReference type="AlphaFoldDB" id="A0A0H2UNY5"/>
<dbReference type="KEGG" id="spn:SP_0596"/>
<gene>
    <name evidence="2" type="ordered locus">SP_0596</name>
</gene>
<dbReference type="EMBL" id="AE005672">
    <property type="protein sequence ID" value="AAK74749.1"/>
    <property type="molecule type" value="Genomic_DNA"/>
</dbReference>
<dbReference type="eggNOG" id="ENOG503048Y">
    <property type="taxonomic scope" value="Bacteria"/>
</dbReference>
<dbReference type="PaxDb" id="170187-SP_0596"/>
<organism evidence="2 3">
    <name type="scientific">Streptococcus pneumoniae serotype 4 (strain ATCC BAA-334 / TIGR4)</name>
    <dbReference type="NCBI Taxonomy" id="170187"/>
    <lineage>
        <taxon>Bacteria</taxon>
        <taxon>Bacillati</taxon>
        <taxon>Bacillota</taxon>
        <taxon>Bacilli</taxon>
        <taxon>Lactobacillales</taxon>
        <taxon>Streptococcaceae</taxon>
        <taxon>Streptococcus</taxon>
    </lineage>
</organism>
<accession>A0A0H2UNY5</accession>